<reference evidence="2" key="1">
    <citation type="journal article" date="2021" name="Proc. Natl. Acad. Sci. U.S.A.">
        <title>A Catalog of Tens of Thousands of Viruses from Human Metagenomes Reveals Hidden Associations with Chronic Diseases.</title>
        <authorList>
            <person name="Tisza M.J."/>
            <person name="Buck C.B."/>
        </authorList>
    </citation>
    <scope>NUCLEOTIDE SEQUENCE</scope>
    <source>
        <strain evidence="2">CtAUQ2</strain>
    </source>
</reference>
<keyword evidence="1" id="KW-0812">Transmembrane</keyword>
<name>A0A8S5MZ12_9CAUD</name>
<proteinExistence type="predicted"/>
<organism evidence="2">
    <name type="scientific">Siphoviridae sp. ctAUQ2</name>
    <dbReference type="NCBI Taxonomy" id="2826182"/>
    <lineage>
        <taxon>Viruses</taxon>
        <taxon>Duplodnaviria</taxon>
        <taxon>Heunggongvirae</taxon>
        <taxon>Uroviricota</taxon>
        <taxon>Caudoviricetes</taxon>
    </lineage>
</organism>
<sequence>MCFPLLSVIKYLFVTFVISVYYSYSHKLTNK</sequence>
<accession>A0A8S5MZ12</accession>
<dbReference type="EMBL" id="BK015022">
    <property type="protein sequence ID" value="DAD87577.1"/>
    <property type="molecule type" value="Genomic_DNA"/>
</dbReference>
<keyword evidence="1" id="KW-1133">Transmembrane helix</keyword>
<keyword evidence="1" id="KW-0472">Membrane</keyword>
<evidence type="ECO:0000313" key="2">
    <source>
        <dbReference type="EMBL" id="DAD87577.1"/>
    </source>
</evidence>
<feature type="transmembrane region" description="Helical" evidence="1">
    <location>
        <begin position="6"/>
        <end position="24"/>
    </location>
</feature>
<evidence type="ECO:0000256" key="1">
    <source>
        <dbReference type="SAM" id="Phobius"/>
    </source>
</evidence>
<protein>
    <submittedName>
        <fullName evidence="2">Uncharacterized protein</fullName>
    </submittedName>
</protein>